<dbReference type="EMBL" id="JELX01004617">
    <property type="protein sequence ID" value="KYF46649.1"/>
    <property type="molecule type" value="Genomic_DNA"/>
</dbReference>
<protein>
    <submittedName>
        <fullName evidence="2">Uncharacterized protein</fullName>
    </submittedName>
</protein>
<evidence type="ECO:0000313" key="3">
    <source>
        <dbReference type="Proteomes" id="UP000075604"/>
    </source>
</evidence>
<gene>
    <name evidence="2" type="ORF">BE04_05590</name>
</gene>
<dbReference type="Proteomes" id="UP000075604">
    <property type="component" value="Unassembled WGS sequence"/>
</dbReference>
<evidence type="ECO:0000256" key="1">
    <source>
        <dbReference type="SAM" id="MobiDB-lite"/>
    </source>
</evidence>
<feature type="compositionally biased region" description="Gly residues" evidence="1">
    <location>
        <begin position="31"/>
        <end position="62"/>
    </location>
</feature>
<dbReference type="AlphaFoldDB" id="A0A150NY37"/>
<proteinExistence type="predicted"/>
<dbReference type="PROSITE" id="PS51257">
    <property type="entry name" value="PROKAR_LIPOPROTEIN"/>
    <property type="match status" value="1"/>
</dbReference>
<sequence>MNRLAHRRTIAALALLAAACGGSSDDAPDDGSGGTTVSGAGGGTTASGAGGGTTASGAGGGTTASSGTTAPEGEILALEIVEWHQDESALRVSLILRNQDTLPLPVTPESFSVASTDGFSLGWVPFRWITNPCPAVNLPSSGSLRCEMGFSKSAEQEPARLVFAALDGRQIETPFPAESPITADNICSHFSFEGRCYECATECGLYDSVCTSEEDWINLDRLLFSAGAACTEGAPLLSEACFDGLLTCIRDGCVEDCGFHP</sequence>
<reference evidence="2 3" key="1">
    <citation type="submission" date="2014-02" db="EMBL/GenBank/DDBJ databases">
        <title>The small core and large imbalanced accessory genome model reveals a collaborative survival strategy of Sorangium cellulosum strains in nature.</title>
        <authorList>
            <person name="Han K."/>
            <person name="Peng R."/>
            <person name="Blom J."/>
            <person name="Li Y.-Z."/>
        </authorList>
    </citation>
    <scope>NUCLEOTIDE SEQUENCE [LARGE SCALE GENOMIC DNA]</scope>
    <source>
        <strain evidence="2 3">So0157-18</strain>
    </source>
</reference>
<name>A0A150NY37_SORCE</name>
<evidence type="ECO:0000313" key="2">
    <source>
        <dbReference type="EMBL" id="KYF46649.1"/>
    </source>
</evidence>
<organism evidence="2 3">
    <name type="scientific">Sorangium cellulosum</name>
    <name type="common">Polyangium cellulosum</name>
    <dbReference type="NCBI Taxonomy" id="56"/>
    <lineage>
        <taxon>Bacteria</taxon>
        <taxon>Pseudomonadati</taxon>
        <taxon>Myxococcota</taxon>
        <taxon>Polyangia</taxon>
        <taxon>Polyangiales</taxon>
        <taxon>Polyangiaceae</taxon>
        <taxon>Sorangium</taxon>
    </lineage>
</organism>
<feature type="region of interest" description="Disordered" evidence="1">
    <location>
        <begin position="23"/>
        <end position="70"/>
    </location>
</feature>
<accession>A0A150NY37</accession>
<comment type="caution">
    <text evidence="2">The sequence shown here is derived from an EMBL/GenBank/DDBJ whole genome shotgun (WGS) entry which is preliminary data.</text>
</comment>